<feature type="coiled-coil region" evidence="1">
    <location>
        <begin position="102"/>
        <end position="182"/>
    </location>
</feature>
<comment type="caution">
    <text evidence="3">The sequence shown here is derived from an EMBL/GenBank/DDBJ whole genome shotgun (WGS) entry which is preliminary data.</text>
</comment>
<organism evidence="3 4">
    <name type="scientific">Blepharisma stoltei</name>
    <dbReference type="NCBI Taxonomy" id="1481888"/>
    <lineage>
        <taxon>Eukaryota</taxon>
        <taxon>Sar</taxon>
        <taxon>Alveolata</taxon>
        <taxon>Ciliophora</taxon>
        <taxon>Postciliodesmatophora</taxon>
        <taxon>Heterotrichea</taxon>
        <taxon>Heterotrichida</taxon>
        <taxon>Blepharismidae</taxon>
        <taxon>Blepharisma</taxon>
    </lineage>
</organism>
<gene>
    <name evidence="3" type="ORF">BSTOLATCC_MIC18440</name>
</gene>
<feature type="region of interest" description="Disordered" evidence="2">
    <location>
        <begin position="17"/>
        <end position="64"/>
    </location>
</feature>
<dbReference type="AlphaFoldDB" id="A0AAU9IZS9"/>
<protein>
    <submittedName>
        <fullName evidence="3">Uncharacterized protein</fullName>
    </submittedName>
</protein>
<keyword evidence="1" id="KW-0175">Coiled coil</keyword>
<feature type="compositionally biased region" description="Basic and acidic residues" evidence="2">
    <location>
        <begin position="17"/>
        <end position="28"/>
    </location>
</feature>
<accession>A0AAU9IZS9</accession>
<dbReference type="EMBL" id="CAJZBQ010000018">
    <property type="protein sequence ID" value="CAG9317186.1"/>
    <property type="molecule type" value="Genomic_DNA"/>
</dbReference>
<evidence type="ECO:0000313" key="4">
    <source>
        <dbReference type="Proteomes" id="UP001162131"/>
    </source>
</evidence>
<evidence type="ECO:0000256" key="2">
    <source>
        <dbReference type="SAM" id="MobiDB-lite"/>
    </source>
</evidence>
<name>A0AAU9IZS9_9CILI</name>
<sequence>MNLFYLKRQRKEFDDIPDHKLSKSERSQKLSTTNPFTKQVASHSSIPRNFSKSTDLENRPPPEFSLKKQSKCIFDNYKTQYNSDKEIILSGIQTVEEKSESFDDYLSRISEQETRLEEIRQAKEKLLETLNKYNKDWNLEIAELEKHENELRYAREVEQKSIKLAEESLDSLQRNMEIEKFEASQPEKANEEVCNEIVMLQSKLQELYKFKEIVFAEAQINIQQTNDILALRSTDAAEKAEILHQISNFNG</sequence>
<evidence type="ECO:0000313" key="3">
    <source>
        <dbReference type="EMBL" id="CAG9317186.1"/>
    </source>
</evidence>
<feature type="compositionally biased region" description="Polar residues" evidence="2">
    <location>
        <begin position="29"/>
        <end position="53"/>
    </location>
</feature>
<keyword evidence="4" id="KW-1185">Reference proteome</keyword>
<evidence type="ECO:0000256" key="1">
    <source>
        <dbReference type="SAM" id="Coils"/>
    </source>
</evidence>
<reference evidence="3" key="1">
    <citation type="submission" date="2021-09" db="EMBL/GenBank/DDBJ databases">
        <authorList>
            <consortium name="AG Swart"/>
            <person name="Singh M."/>
            <person name="Singh A."/>
            <person name="Seah K."/>
            <person name="Emmerich C."/>
        </authorList>
    </citation>
    <scope>NUCLEOTIDE SEQUENCE</scope>
    <source>
        <strain evidence="3">ATCC30299</strain>
    </source>
</reference>
<proteinExistence type="predicted"/>
<dbReference type="Proteomes" id="UP001162131">
    <property type="component" value="Unassembled WGS sequence"/>
</dbReference>